<evidence type="ECO:0000313" key="3">
    <source>
        <dbReference type="Proteomes" id="UP000321393"/>
    </source>
</evidence>
<name>A0A5A7TXK1_CUCMM</name>
<sequence length="127" mass="14368">MKIGLTMKNKLGFIDDNITRPIDELLQSWIHTKSVLIFKKDINSRADLEYIKFPHVVLLAHVDSTLVEQSMTSMPTSKLYVMTFLVGQNEAFNSIGTQLLLMEPEATISMNISSIIQEIEQRAIPTS</sequence>
<reference evidence="3 4" key="1">
    <citation type="submission" date="2019-08" db="EMBL/GenBank/DDBJ databases">
        <title>Draft genome sequences of two oriental melons (Cucumis melo L. var makuwa).</title>
        <authorList>
            <person name="Kwon S.-Y."/>
        </authorList>
    </citation>
    <scope>NUCLEOTIDE SEQUENCE [LARGE SCALE GENOMIC DNA]</scope>
    <source>
        <strain evidence="4">cv. Chang Bougi</strain>
        <strain evidence="3">cv. SW 3</strain>
        <tissue evidence="1">Leaf</tissue>
    </source>
</reference>
<evidence type="ECO:0000313" key="1">
    <source>
        <dbReference type="EMBL" id="KAA0048252.1"/>
    </source>
</evidence>
<dbReference type="EMBL" id="SSTE01012982">
    <property type="protein sequence ID" value="KAA0048252.1"/>
    <property type="molecule type" value="Genomic_DNA"/>
</dbReference>
<dbReference type="AlphaFoldDB" id="A0A5A7TXK1"/>
<dbReference type="OrthoDB" id="5544992at2759"/>
<gene>
    <name evidence="2" type="ORF">E5676_scaffold265G001480</name>
    <name evidence="1" type="ORF">E6C27_scaffold63G001680</name>
</gene>
<evidence type="ECO:0000313" key="2">
    <source>
        <dbReference type="EMBL" id="TYK08005.1"/>
    </source>
</evidence>
<evidence type="ECO:0000313" key="4">
    <source>
        <dbReference type="Proteomes" id="UP000321947"/>
    </source>
</evidence>
<proteinExistence type="predicted"/>
<dbReference type="Proteomes" id="UP000321393">
    <property type="component" value="Unassembled WGS sequence"/>
</dbReference>
<accession>A0A5A7TXK1</accession>
<dbReference type="Proteomes" id="UP000321947">
    <property type="component" value="Unassembled WGS sequence"/>
</dbReference>
<protein>
    <submittedName>
        <fullName evidence="1">UBN2_3 domain-containing protein</fullName>
    </submittedName>
</protein>
<dbReference type="EMBL" id="SSTD01012952">
    <property type="protein sequence ID" value="TYK08005.1"/>
    <property type="molecule type" value="Genomic_DNA"/>
</dbReference>
<organism evidence="1 3">
    <name type="scientific">Cucumis melo var. makuwa</name>
    <name type="common">Oriental melon</name>
    <dbReference type="NCBI Taxonomy" id="1194695"/>
    <lineage>
        <taxon>Eukaryota</taxon>
        <taxon>Viridiplantae</taxon>
        <taxon>Streptophyta</taxon>
        <taxon>Embryophyta</taxon>
        <taxon>Tracheophyta</taxon>
        <taxon>Spermatophyta</taxon>
        <taxon>Magnoliopsida</taxon>
        <taxon>eudicotyledons</taxon>
        <taxon>Gunneridae</taxon>
        <taxon>Pentapetalae</taxon>
        <taxon>rosids</taxon>
        <taxon>fabids</taxon>
        <taxon>Cucurbitales</taxon>
        <taxon>Cucurbitaceae</taxon>
        <taxon>Benincaseae</taxon>
        <taxon>Cucumis</taxon>
    </lineage>
</organism>
<comment type="caution">
    <text evidence="1">The sequence shown here is derived from an EMBL/GenBank/DDBJ whole genome shotgun (WGS) entry which is preliminary data.</text>
</comment>